<proteinExistence type="predicted"/>
<feature type="non-terminal residue" evidence="1">
    <location>
        <position position="1"/>
    </location>
</feature>
<dbReference type="SUPFAM" id="SSF55729">
    <property type="entry name" value="Acyl-CoA N-acyltransferases (Nat)"/>
    <property type="match status" value="1"/>
</dbReference>
<evidence type="ECO:0000313" key="1">
    <source>
        <dbReference type="EMBL" id="SVC60843.1"/>
    </source>
</evidence>
<evidence type="ECO:0008006" key="2">
    <source>
        <dbReference type="Google" id="ProtNLM"/>
    </source>
</evidence>
<dbReference type="AlphaFoldDB" id="A0A382NHZ3"/>
<name>A0A382NHZ3_9ZZZZ</name>
<protein>
    <recommendedName>
        <fullName evidence="2">N-acetyltransferase domain-containing protein</fullName>
    </recommendedName>
</protein>
<accession>A0A382NHZ3</accession>
<organism evidence="1">
    <name type="scientific">marine metagenome</name>
    <dbReference type="NCBI Taxonomy" id="408172"/>
    <lineage>
        <taxon>unclassified sequences</taxon>
        <taxon>metagenomes</taxon>
        <taxon>ecological metagenomes</taxon>
    </lineage>
</organism>
<reference evidence="1" key="1">
    <citation type="submission" date="2018-05" db="EMBL/GenBank/DDBJ databases">
        <authorList>
            <person name="Lanie J.A."/>
            <person name="Ng W.-L."/>
            <person name="Kazmierczak K.M."/>
            <person name="Andrzejewski T.M."/>
            <person name="Davidsen T.M."/>
            <person name="Wayne K.J."/>
            <person name="Tettelin H."/>
            <person name="Glass J.I."/>
            <person name="Rusch D."/>
            <person name="Podicherti R."/>
            <person name="Tsui H.-C.T."/>
            <person name="Winkler M.E."/>
        </authorList>
    </citation>
    <scope>NUCLEOTIDE SEQUENCE</scope>
</reference>
<dbReference type="Gene3D" id="3.40.630.30">
    <property type="match status" value="1"/>
</dbReference>
<sequence length="167" mass="19123">VARTEYPCVGGSIPSLATTNLLIEFMIDQPRRGSIDDAARCAEILNKWVEITMWMPRLYSKNELLKMIEEAIPLRELWVIGNPTSAYVSFNNDLSQVVALYSDKPGRGYGKVLLDKVKEGREYIQLWSHSANESAHRFYHREGFKAAAYKENGDDGIPEIQFEWYSD</sequence>
<dbReference type="EMBL" id="UINC01100637">
    <property type="protein sequence ID" value="SVC60843.1"/>
    <property type="molecule type" value="Genomic_DNA"/>
</dbReference>
<dbReference type="InterPro" id="IPR016181">
    <property type="entry name" value="Acyl_CoA_acyltransferase"/>
</dbReference>
<gene>
    <name evidence="1" type="ORF">METZ01_LOCUS313697</name>
</gene>